<evidence type="ECO:0000313" key="2">
    <source>
        <dbReference type="Proteomes" id="UP001202328"/>
    </source>
</evidence>
<protein>
    <submittedName>
        <fullName evidence="1">Uncharacterized protein</fullName>
    </submittedName>
</protein>
<proteinExistence type="predicted"/>
<reference evidence="1" key="1">
    <citation type="submission" date="2022-04" db="EMBL/GenBank/DDBJ databases">
        <title>A functionally conserved STORR gene fusion in Papaver species that diverged 16.8 million years ago.</title>
        <authorList>
            <person name="Catania T."/>
        </authorList>
    </citation>
    <scope>NUCLEOTIDE SEQUENCE</scope>
    <source>
        <strain evidence="1">S-188037</strain>
    </source>
</reference>
<comment type="caution">
    <text evidence="1">The sequence shown here is derived from an EMBL/GenBank/DDBJ whole genome shotgun (WGS) entry which is preliminary data.</text>
</comment>
<dbReference type="Proteomes" id="UP001202328">
    <property type="component" value="Unassembled WGS sequence"/>
</dbReference>
<evidence type="ECO:0000313" key="1">
    <source>
        <dbReference type="EMBL" id="KAI3872200.1"/>
    </source>
</evidence>
<organism evidence="1 2">
    <name type="scientific">Papaver atlanticum</name>
    <dbReference type="NCBI Taxonomy" id="357466"/>
    <lineage>
        <taxon>Eukaryota</taxon>
        <taxon>Viridiplantae</taxon>
        <taxon>Streptophyta</taxon>
        <taxon>Embryophyta</taxon>
        <taxon>Tracheophyta</taxon>
        <taxon>Spermatophyta</taxon>
        <taxon>Magnoliopsida</taxon>
        <taxon>Ranunculales</taxon>
        <taxon>Papaveraceae</taxon>
        <taxon>Papaveroideae</taxon>
        <taxon>Papaver</taxon>
    </lineage>
</organism>
<dbReference type="EMBL" id="JAJJMB010012966">
    <property type="protein sequence ID" value="KAI3872200.1"/>
    <property type="molecule type" value="Genomic_DNA"/>
</dbReference>
<accession>A0AAD4S7T4</accession>
<keyword evidence="2" id="KW-1185">Reference proteome</keyword>
<gene>
    <name evidence="1" type="ORF">MKW98_011692</name>
</gene>
<sequence length="76" mass="8871">MQKQMNNQIQQYSTTSYLRILNPWKEIRNIQWIILEDRTITMVGCASTVVNFILSICFAKIEGHVNILSPMKGDRK</sequence>
<name>A0AAD4S7T4_9MAGN</name>
<dbReference type="AlphaFoldDB" id="A0AAD4S7T4"/>